<keyword evidence="2 5" id="KW-0812">Transmembrane</keyword>
<dbReference type="GO" id="GO:0005886">
    <property type="term" value="C:plasma membrane"/>
    <property type="evidence" value="ECO:0007669"/>
    <property type="project" value="InterPro"/>
</dbReference>
<dbReference type="GO" id="GO:0090313">
    <property type="term" value="P:regulation of protein targeting to membrane"/>
    <property type="evidence" value="ECO:0007669"/>
    <property type="project" value="TreeGrafter"/>
</dbReference>
<evidence type="ECO:0000256" key="4">
    <source>
        <dbReference type="ARBA" id="ARBA00023136"/>
    </source>
</evidence>
<keyword evidence="8" id="KW-1185">Reference proteome</keyword>
<dbReference type="Proteomes" id="UP000553459">
    <property type="component" value="Unassembled WGS sequence"/>
</dbReference>
<evidence type="ECO:0000256" key="2">
    <source>
        <dbReference type="ARBA" id="ARBA00022692"/>
    </source>
</evidence>
<feature type="transmembrane region" description="Helical" evidence="5">
    <location>
        <begin position="12"/>
        <end position="32"/>
    </location>
</feature>
<evidence type="ECO:0000259" key="6">
    <source>
        <dbReference type="Pfam" id="PF04357"/>
    </source>
</evidence>
<proteinExistence type="predicted"/>
<accession>A0A845PYG0</accession>
<dbReference type="Pfam" id="PF04357">
    <property type="entry name" value="TamB"/>
    <property type="match status" value="1"/>
</dbReference>
<evidence type="ECO:0000256" key="3">
    <source>
        <dbReference type="ARBA" id="ARBA00022989"/>
    </source>
</evidence>
<dbReference type="InterPro" id="IPR007452">
    <property type="entry name" value="TamB_C"/>
</dbReference>
<protein>
    <submittedName>
        <fullName evidence="7">Translocation/assembly module TamB</fullName>
    </submittedName>
</protein>
<reference evidence="7 8" key="1">
    <citation type="submission" date="2019-11" db="EMBL/GenBank/DDBJ databases">
        <title>Characterization of Elizabethkingia argenteiflava sp. nov., isolated from inner surface of Soybean Pods.</title>
        <authorList>
            <person name="Mo S."/>
        </authorList>
    </citation>
    <scope>NUCLEOTIDE SEQUENCE [LARGE SCALE GENOMIC DNA]</scope>
    <source>
        <strain evidence="7 8">YB22</strain>
    </source>
</reference>
<evidence type="ECO:0000256" key="5">
    <source>
        <dbReference type="SAM" id="Phobius"/>
    </source>
</evidence>
<dbReference type="EMBL" id="JAAABJ010000509">
    <property type="protein sequence ID" value="NAW51120.1"/>
    <property type="molecule type" value="Genomic_DNA"/>
</dbReference>
<gene>
    <name evidence="7" type="ORF">GNY06_06945</name>
</gene>
<sequence>MKFQIKNIKFLRLIIITLITIGIGLCLLIFILRLPLVQNFIKDKAIVYLEKKIKTKVSLQRVYVGFPNSLIVENLDMQDRTGARLLSVGKLEVGLDMWALIHSKAIVHKLELESVQANVLKKADGKFNFDYIIQAFATEDKKEEKSAPNFSISLNKIKLKDIALTFNDQQAGNNLKVYFNSFDTEVKTFDLDKNTYAVHDINLDGLKLRVKREVVEDIVRKVAPKVDSLNEKHPLNLGINTLNLTHFDIDYKDNHTNTAARIILKELHTKVNKIDLQQNLYDIDRVFLSGADMGLSLTIPAAAPKNQKTSTKSFEQPKALGLLLGKFVLEDVKLAYHNMGAPFAREGMDFNHLNFSKLNIDLQDFALENQEISGCIKSAEIKEKRGLNIQKLKTDFAYGSKEAHLRNLYLQTPQTVLQNEMAISYNSIEQLSANPGGINLSANFQHTKIGFADLLNLVPTLRNKPPFNQYPKAILNVNAMVKGHVNDLVIRNLKLSGLDQLKILASGRIKNIMNPQQLYYDLNMGEIAGSANTLLKLVPPKTLPSGISLPSHFNLKGHAQGNTKRLNTHFRLVSTLGKANITAQIDMHRKNHEVYHIQTNLDHLQVGKIINNKEVGTINGDISIIGEGFDVKRARAEVKGNMSAVTYKGYVYKGMNIKGELNKSHYHTVLQSKDPNAHFQLTASGTYNEKNPTIKLGGSIAKLDLHKLGFYETPMSIKGNIDASFSNLNPKHLNGYLGLQHFSLADRRGEVSIDRFNLEATSTSNYNQLKLRSQILDAEVEGQYKMTQILESLQQTINHYYQIQKPLHKVSTIESGQHFRFTAQIKDDELIRKFVPDLKHFETIMLNGSYSADLQQIEVKAHVPRLVYGEHTIESVSLNITNPNRVLQYQLDLASLESSGIALRKVKLTGDIGHNIIHYHITTQDEQDRVQYLLAGSITSLGDVTSISVDPDGLKLDYKNWMVTPHNKIEISRKAILASNFKLSHAGSELLLSSDKSAADHSLNMSLKDFKIQTFTEIFRKDSLLAKGSINGVIELRNLTRKPSFTSNLRITDLDVYGHPIGNVNMKVAQASSNVLTPDIVLSGNQNNVRMSGNYYISSGIFDLDMEIQKLQMKSLEAFSGKAIHHTEGGISGDLKIEGTTDRPVILGKIKFNQAGLAIEKTGSDFRNINDEVIFTKRGIVFDQFKIHDKEGNALILKGEVLTSDYRDYAFNLNIKAKDFKVVNSKKSKDAMIYGVLGIDAELRIRGDLDLPVVDGKLAVAKSTDFTFVLPQSSSSLQEREGIVEFVDPEQEKLHKSVKEDSLQVQGRVKGMDVHVNIETHKDAIMSILIDKGSGDLLKLQGEAELTGGISPSGKVTLVGVYEVNKGTYELSLSMLKRQFAIQKGSRITWTGEPTMGNMAITAIYKTEASPLDLVEQQLSGKSASQVNTYKQQIPFNTLLKMKGELLKPEISFDITTDKNNNKVSSEVMSDINTKLTQLRNDASDMNKQVFALLLLNRFIGETPFQSSAGVSAGTMARQSVSKILSQQLNSFAADLIKGVNLNFNLESSEDYSSGQKNTRTDLNVDINKKLLNDRLKVSVGSNFGLEGNARKNENMTHIAGDITVDYSLSKDGRYTLRAYRKNEYQVALQGQIIETGVGFVITLDYDEFKEIFQKSKDKRQK</sequence>
<keyword evidence="3 5" id="KW-1133">Transmembrane helix</keyword>
<dbReference type="RefSeq" id="WP_166519407.1">
    <property type="nucleotide sequence ID" value="NZ_JAAABJ010000509.1"/>
</dbReference>
<organism evidence="7 8">
    <name type="scientific">Elizabethkingia argenteiflava</name>
    <dbReference type="NCBI Taxonomy" id="2681556"/>
    <lineage>
        <taxon>Bacteria</taxon>
        <taxon>Pseudomonadati</taxon>
        <taxon>Bacteroidota</taxon>
        <taxon>Flavobacteriia</taxon>
        <taxon>Flavobacteriales</taxon>
        <taxon>Weeksellaceae</taxon>
        <taxon>Elizabethkingia</taxon>
    </lineage>
</organism>
<evidence type="ECO:0000313" key="7">
    <source>
        <dbReference type="EMBL" id="NAW51120.1"/>
    </source>
</evidence>
<name>A0A845PYG0_9FLAO</name>
<evidence type="ECO:0000313" key="8">
    <source>
        <dbReference type="Proteomes" id="UP000553459"/>
    </source>
</evidence>
<dbReference type="InterPro" id="IPR008023">
    <property type="entry name" value="DUF748"/>
</dbReference>
<comment type="subcellular location">
    <subcellularLocation>
        <location evidence="1">Membrane</location>
        <topology evidence="1">Single-pass membrane protein</topology>
    </subcellularLocation>
</comment>
<comment type="caution">
    <text evidence="7">The sequence shown here is derived from an EMBL/GenBank/DDBJ whole genome shotgun (WGS) entry which is preliminary data.</text>
</comment>
<keyword evidence="4 5" id="KW-0472">Membrane</keyword>
<dbReference type="InterPro" id="IPR052894">
    <property type="entry name" value="AsmA-related"/>
</dbReference>
<dbReference type="GO" id="GO:0009306">
    <property type="term" value="P:protein secretion"/>
    <property type="evidence" value="ECO:0007669"/>
    <property type="project" value="InterPro"/>
</dbReference>
<dbReference type="PANTHER" id="PTHR30441">
    <property type="entry name" value="DUF748 DOMAIN-CONTAINING PROTEIN"/>
    <property type="match status" value="1"/>
</dbReference>
<feature type="domain" description="Translocation and assembly module TamB C-terminal" evidence="6">
    <location>
        <begin position="1185"/>
        <end position="1629"/>
    </location>
</feature>
<dbReference type="PANTHER" id="PTHR30441:SF8">
    <property type="entry name" value="DUF748 DOMAIN-CONTAINING PROTEIN"/>
    <property type="match status" value="1"/>
</dbReference>
<evidence type="ECO:0000256" key="1">
    <source>
        <dbReference type="ARBA" id="ARBA00004167"/>
    </source>
</evidence>
<dbReference type="Pfam" id="PF05359">
    <property type="entry name" value="DUF748"/>
    <property type="match status" value="1"/>
</dbReference>